<dbReference type="Gene3D" id="3.40.605.10">
    <property type="entry name" value="Aldehyde Dehydrogenase, Chain A, domain 1"/>
    <property type="match status" value="1"/>
</dbReference>
<dbReference type="EMBL" id="CP093313">
    <property type="protein sequence ID" value="UWZ82862.1"/>
    <property type="molecule type" value="Genomic_DNA"/>
</dbReference>
<sequence length="524" mass="55062">MELTGLSFLGNKRGATGGRTFQAANPASGEAVGPVYHSATVAELDQAVRLAAEAFESYSKASGKGKAAFLRRCADGFDARKQELAERANLETALPITPRLVGEIARTAGQLRLFASMVEEGSWVQARIDPALPERQPLPRVDLRSMLRPLGPVAVFGASNFPLAFSVAGGDTASALAAGCPVVVKAHPAHPGTSEIAAEIISEAVAAEGLHRGVFTMVYDAGVEIGSALVQHPLIKAVAFTGSLKAGRALMDLAAARPTPIPCFTEMSSGNPVFVLPSALRKGPAELAKNLFGSVTLGAGQMCTKPGIVLVPEAAEGQQFFEELKSLVEKAQPFTLLTAGIAKAYGSATNERAGQIPLAAAAAVAEAPGFAAHSKLFTVRLDKLIGQPELADEIFGPDTLLVHCDTTQDYVRAARSLDGHLTASILGDEEDLIAHRELVEVLEQKAGRLIVNGFPTGVEVAHAMVHGGPYPSTSDPRFTSVGSQAIYRFAKPVCFQNFPQALLPAELQDANPLGIRRLRDGNPE</sequence>
<dbReference type="InterPro" id="IPR050740">
    <property type="entry name" value="Aldehyde_DH_Superfamily"/>
</dbReference>
<gene>
    <name evidence="3" type="ORF">MOP44_20115</name>
</gene>
<evidence type="ECO:0000256" key="1">
    <source>
        <dbReference type="ARBA" id="ARBA00023002"/>
    </source>
</evidence>
<keyword evidence="4" id="KW-1185">Reference proteome</keyword>
<dbReference type="RefSeq" id="WP_260792161.1">
    <property type="nucleotide sequence ID" value="NZ_CP093313.1"/>
</dbReference>
<dbReference type="KEGG" id="orp:MOP44_20115"/>
<keyword evidence="1" id="KW-0560">Oxidoreductase</keyword>
<dbReference type="PANTHER" id="PTHR43353:SF3">
    <property type="entry name" value="ALDEHYDE DEHYDROGENASE-RELATED"/>
    <property type="match status" value="1"/>
</dbReference>
<proteinExistence type="predicted"/>
<dbReference type="Gene3D" id="3.40.309.10">
    <property type="entry name" value="Aldehyde Dehydrogenase, Chain A, domain 2"/>
    <property type="match status" value="1"/>
</dbReference>
<accession>A0A9J7BPK6</accession>
<dbReference type="InterPro" id="IPR015590">
    <property type="entry name" value="Aldehyde_DH_dom"/>
</dbReference>
<dbReference type="Proteomes" id="UP001059380">
    <property type="component" value="Chromosome"/>
</dbReference>
<evidence type="ECO:0000313" key="3">
    <source>
        <dbReference type="EMBL" id="UWZ82862.1"/>
    </source>
</evidence>
<dbReference type="InterPro" id="IPR016163">
    <property type="entry name" value="Ald_DH_C"/>
</dbReference>
<dbReference type="InterPro" id="IPR016162">
    <property type="entry name" value="Ald_DH_N"/>
</dbReference>
<feature type="domain" description="Aldehyde dehydrogenase" evidence="2">
    <location>
        <begin position="19"/>
        <end position="331"/>
    </location>
</feature>
<evidence type="ECO:0000259" key="2">
    <source>
        <dbReference type="Pfam" id="PF00171"/>
    </source>
</evidence>
<dbReference type="PANTHER" id="PTHR43353">
    <property type="entry name" value="SUCCINATE-SEMIALDEHYDE DEHYDROGENASE, MITOCHONDRIAL"/>
    <property type="match status" value="1"/>
</dbReference>
<dbReference type="Pfam" id="PF00171">
    <property type="entry name" value="Aldedh"/>
    <property type="match status" value="1"/>
</dbReference>
<reference evidence="3" key="1">
    <citation type="submission" date="2021-04" db="EMBL/GenBank/DDBJ databases">
        <title>Phylogenetic analysis of Acidobacteriaceae.</title>
        <authorList>
            <person name="Qiu L."/>
            <person name="Zhang Q."/>
        </authorList>
    </citation>
    <scope>NUCLEOTIDE SEQUENCE</scope>
    <source>
        <strain evidence="3">DSM 25168</strain>
    </source>
</reference>
<dbReference type="SUPFAM" id="SSF53720">
    <property type="entry name" value="ALDH-like"/>
    <property type="match status" value="1"/>
</dbReference>
<dbReference type="AlphaFoldDB" id="A0A9J7BPK6"/>
<dbReference type="GO" id="GO:0016620">
    <property type="term" value="F:oxidoreductase activity, acting on the aldehyde or oxo group of donors, NAD or NADP as acceptor"/>
    <property type="evidence" value="ECO:0007669"/>
    <property type="project" value="InterPro"/>
</dbReference>
<dbReference type="InterPro" id="IPR016161">
    <property type="entry name" value="Ald_DH/histidinol_DH"/>
</dbReference>
<name>A0A9J7BPK6_9BACT</name>
<dbReference type="InterPro" id="IPR044151">
    <property type="entry name" value="ALDH_KGSADH"/>
</dbReference>
<organism evidence="3 4">
    <name type="scientific">Occallatibacter riparius</name>
    <dbReference type="NCBI Taxonomy" id="1002689"/>
    <lineage>
        <taxon>Bacteria</taxon>
        <taxon>Pseudomonadati</taxon>
        <taxon>Acidobacteriota</taxon>
        <taxon>Terriglobia</taxon>
        <taxon>Terriglobales</taxon>
        <taxon>Acidobacteriaceae</taxon>
        <taxon>Occallatibacter</taxon>
    </lineage>
</organism>
<protein>
    <submittedName>
        <fullName evidence="3">Aldehyde dehydrogenase (NADP(+))</fullName>
    </submittedName>
</protein>
<dbReference type="CDD" id="cd07129">
    <property type="entry name" value="ALDH_KGSADH"/>
    <property type="match status" value="1"/>
</dbReference>
<evidence type="ECO:0000313" key="4">
    <source>
        <dbReference type="Proteomes" id="UP001059380"/>
    </source>
</evidence>